<feature type="transmembrane region" description="Helical" evidence="9">
    <location>
        <begin position="6"/>
        <end position="27"/>
    </location>
</feature>
<dbReference type="EC" id="2.7.13.3" evidence="2"/>
<name>A0A842J658_9BACT</name>
<dbReference type="InterPro" id="IPR004358">
    <property type="entry name" value="Sig_transdc_His_kin-like_C"/>
</dbReference>
<keyword evidence="8" id="KW-0902">Two-component regulatory system</keyword>
<keyword evidence="6 11" id="KW-0418">Kinase</keyword>
<dbReference type="SMART" id="SM00387">
    <property type="entry name" value="HATPase_c"/>
    <property type="match status" value="1"/>
</dbReference>
<dbReference type="InterPro" id="IPR005467">
    <property type="entry name" value="His_kinase_dom"/>
</dbReference>
<dbReference type="Proteomes" id="UP000552683">
    <property type="component" value="Unassembled WGS sequence"/>
</dbReference>
<feature type="domain" description="Histidine kinase" evidence="10">
    <location>
        <begin position="188"/>
        <end position="390"/>
    </location>
</feature>
<dbReference type="EMBL" id="JACLZK010000002">
    <property type="protein sequence ID" value="MBC2883396.1"/>
    <property type="molecule type" value="Genomic_DNA"/>
</dbReference>
<dbReference type="GO" id="GO:0005524">
    <property type="term" value="F:ATP binding"/>
    <property type="evidence" value="ECO:0007669"/>
    <property type="project" value="UniProtKB-KW"/>
</dbReference>
<evidence type="ECO:0000259" key="10">
    <source>
        <dbReference type="PROSITE" id="PS50109"/>
    </source>
</evidence>
<accession>A0A842J658</accession>
<evidence type="ECO:0000256" key="7">
    <source>
        <dbReference type="ARBA" id="ARBA00022840"/>
    </source>
</evidence>
<gene>
    <name evidence="11" type="ORF">H7R39_09030</name>
</gene>
<comment type="catalytic activity">
    <reaction evidence="1">
        <text>ATP + protein L-histidine = ADP + protein N-phospho-L-histidine.</text>
        <dbReference type="EC" id="2.7.13.3"/>
    </reaction>
</comment>
<dbReference type="InterPro" id="IPR003594">
    <property type="entry name" value="HATPase_dom"/>
</dbReference>
<feature type="transmembrane region" description="Helical" evidence="9">
    <location>
        <begin position="150"/>
        <end position="168"/>
    </location>
</feature>
<dbReference type="SUPFAM" id="SSF47384">
    <property type="entry name" value="Homodimeric domain of signal transducing histidine kinase"/>
    <property type="match status" value="1"/>
</dbReference>
<evidence type="ECO:0000256" key="4">
    <source>
        <dbReference type="ARBA" id="ARBA00022679"/>
    </source>
</evidence>
<dbReference type="GO" id="GO:0000155">
    <property type="term" value="F:phosphorelay sensor kinase activity"/>
    <property type="evidence" value="ECO:0007669"/>
    <property type="project" value="InterPro"/>
</dbReference>
<evidence type="ECO:0000256" key="8">
    <source>
        <dbReference type="ARBA" id="ARBA00023012"/>
    </source>
</evidence>
<dbReference type="RefSeq" id="WP_185898918.1">
    <property type="nucleotide sequence ID" value="NZ_JACLZK010000002.1"/>
</dbReference>
<reference evidence="11 12" key="1">
    <citation type="submission" date="2020-08" db="EMBL/GenBank/DDBJ databases">
        <title>Complete genome and description of Campylobacter massiliensis Marseille-Q3452 sp. nov.</title>
        <authorList>
            <person name="Antezack A."/>
        </authorList>
    </citation>
    <scope>NUCLEOTIDE SEQUENCE [LARGE SCALE GENOMIC DNA]</scope>
    <source>
        <strain evidence="11 12">Marseille-Q3452</strain>
    </source>
</reference>
<dbReference type="InterPro" id="IPR050351">
    <property type="entry name" value="BphY/WalK/GraS-like"/>
</dbReference>
<dbReference type="GO" id="GO:0000156">
    <property type="term" value="F:phosphorelay response regulator activity"/>
    <property type="evidence" value="ECO:0007669"/>
    <property type="project" value="TreeGrafter"/>
</dbReference>
<dbReference type="InterPro" id="IPR036890">
    <property type="entry name" value="HATPase_C_sf"/>
</dbReference>
<dbReference type="Pfam" id="PF02518">
    <property type="entry name" value="HATPase_c"/>
    <property type="match status" value="1"/>
</dbReference>
<dbReference type="CDD" id="cd00082">
    <property type="entry name" value="HisKA"/>
    <property type="match status" value="1"/>
</dbReference>
<keyword evidence="9" id="KW-0812">Transmembrane</keyword>
<dbReference type="Gene3D" id="1.10.287.130">
    <property type="match status" value="1"/>
</dbReference>
<evidence type="ECO:0000313" key="11">
    <source>
        <dbReference type="EMBL" id="MBC2883396.1"/>
    </source>
</evidence>
<evidence type="ECO:0000256" key="3">
    <source>
        <dbReference type="ARBA" id="ARBA00022553"/>
    </source>
</evidence>
<evidence type="ECO:0000256" key="5">
    <source>
        <dbReference type="ARBA" id="ARBA00022741"/>
    </source>
</evidence>
<dbReference type="Gene3D" id="3.30.565.10">
    <property type="entry name" value="Histidine kinase-like ATPase, C-terminal domain"/>
    <property type="match status" value="1"/>
</dbReference>
<evidence type="ECO:0000256" key="9">
    <source>
        <dbReference type="SAM" id="Phobius"/>
    </source>
</evidence>
<dbReference type="PROSITE" id="PS50109">
    <property type="entry name" value="HIS_KIN"/>
    <property type="match status" value="1"/>
</dbReference>
<keyword evidence="9" id="KW-1133">Transmembrane helix</keyword>
<dbReference type="InterPro" id="IPR036097">
    <property type="entry name" value="HisK_dim/P_sf"/>
</dbReference>
<dbReference type="PANTHER" id="PTHR42878:SF7">
    <property type="entry name" value="SENSOR HISTIDINE KINASE GLRK"/>
    <property type="match status" value="1"/>
</dbReference>
<keyword evidence="12" id="KW-1185">Reference proteome</keyword>
<sequence length="390" mass="43123">MSERSAVIAKILSLYLITSTIFLGYFFTNDYKMKKEALISNEVKNLKEIKMGIYMKARMSGLGAVKSFTAEKDVKACIVAKSGQILYGEAGCAKFDDAQSSTVVSDGKVTIFEALQNMDEDGADELSTAKIALSGKDVTSELNLLRLRTALNLLIVLGVIMIIAFYLAKTALAPLHAKIAALNRFIKDSTHEINAPLSVILMSIETADKSSLSQRNLKRLNNIQTAAKTLSRTYEDLTYLSFGAERCAPKEELNLRDILNERLEFFAPFFAKRGLDLRLNLKDALINANGYELKRAVDNLLSNAVKYANQGGYVAVSLQDGELKISNSGEGLSKEQQDKIFERYTRFNEDQGGFGIGLNLVKRACENNAISVACESELGKETTFTLRWTH</sequence>
<evidence type="ECO:0000256" key="1">
    <source>
        <dbReference type="ARBA" id="ARBA00000085"/>
    </source>
</evidence>
<protein>
    <recommendedName>
        <fullName evidence="2">histidine kinase</fullName>
        <ecNumber evidence="2">2.7.13.3</ecNumber>
    </recommendedName>
</protein>
<dbReference type="GO" id="GO:0007234">
    <property type="term" value="P:osmosensory signaling via phosphorelay pathway"/>
    <property type="evidence" value="ECO:0007669"/>
    <property type="project" value="TreeGrafter"/>
</dbReference>
<dbReference type="GO" id="GO:0030295">
    <property type="term" value="F:protein kinase activator activity"/>
    <property type="evidence" value="ECO:0007669"/>
    <property type="project" value="TreeGrafter"/>
</dbReference>
<dbReference type="SMART" id="SM00388">
    <property type="entry name" value="HisKA"/>
    <property type="match status" value="1"/>
</dbReference>
<keyword evidence="4" id="KW-0808">Transferase</keyword>
<keyword evidence="9" id="KW-0472">Membrane</keyword>
<keyword evidence="3" id="KW-0597">Phosphoprotein</keyword>
<dbReference type="Pfam" id="PF00512">
    <property type="entry name" value="HisKA"/>
    <property type="match status" value="1"/>
</dbReference>
<evidence type="ECO:0000313" key="12">
    <source>
        <dbReference type="Proteomes" id="UP000552683"/>
    </source>
</evidence>
<keyword evidence="5" id="KW-0547">Nucleotide-binding</keyword>
<dbReference type="AlphaFoldDB" id="A0A842J658"/>
<dbReference type="PRINTS" id="PR00344">
    <property type="entry name" value="BCTRLSENSOR"/>
</dbReference>
<keyword evidence="7" id="KW-0067">ATP-binding</keyword>
<comment type="caution">
    <text evidence="11">The sequence shown here is derived from an EMBL/GenBank/DDBJ whole genome shotgun (WGS) entry which is preliminary data.</text>
</comment>
<dbReference type="PANTHER" id="PTHR42878">
    <property type="entry name" value="TWO-COMPONENT HISTIDINE KINASE"/>
    <property type="match status" value="1"/>
</dbReference>
<organism evidence="11 12">
    <name type="scientific">Campylobacter massiliensis</name>
    <dbReference type="NCBI Taxonomy" id="2762557"/>
    <lineage>
        <taxon>Bacteria</taxon>
        <taxon>Pseudomonadati</taxon>
        <taxon>Campylobacterota</taxon>
        <taxon>Epsilonproteobacteria</taxon>
        <taxon>Campylobacterales</taxon>
        <taxon>Campylobacteraceae</taxon>
        <taxon>Campylobacter</taxon>
    </lineage>
</organism>
<proteinExistence type="predicted"/>
<dbReference type="InterPro" id="IPR003661">
    <property type="entry name" value="HisK_dim/P_dom"/>
</dbReference>
<evidence type="ECO:0000256" key="6">
    <source>
        <dbReference type="ARBA" id="ARBA00022777"/>
    </source>
</evidence>
<dbReference type="SUPFAM" id="SSF55874">
    <property type="entry name" value="ATPase domain of HSP90 chaperone/DNA topoisomerase II/histidine kinase"/>
    <property type="match status" value="1"/>
</dbReference>
<evidence type="ECO:0000256" key="2">
    <source>
        <dbReference type="ARBA" id="ARBA00012438"/>
    </source>
</evidence>